<dbReference type="GO" id="GO:0016020">
    <property type="term" value="C:membrane"/>
    <property type="evidence" value="ECO:0007669"/>
    <property type="project" value="UniProtKB-SubCell"/>
</dbReference>
<keyword evidence="9" id="KW-1185">Reference proteome</keyword>
<proteinExistence type="predicted"/>
<dbReference type="GeneID" id="87918760"/>
<evidence type="ECO:0000256" key="6">
    <source>
        <dbReference type="ARBA" id="ARBA00023004"/>
    </source>
</evidence>
<dbReference type="InterPro" id="IPR034804">
    <property type="entry name" value="SQR/QFR_C/D"/>
</dbReference>
<evidence type="ECO:0000256" key="7">
    <source>
        <dbReference type="ARBA" id="ARBA00023136"/>
    </source>
</evidence>
<dbReference type="Gene3D" id="1.20.1300.10">
    <property type="entry name" value="Fumarate reductase/succinate dehydrogenase, transmembrane subunit"/>
    <property type="match status" value="1"/>
</dbReference>
<comment type="subcellular location">
    <subcellularLocation>
        <location evidence="1">Membrane</location>
    </subcellularLocation>
</comment>
<dbReference type="GO" id="GO:0046872">
    <property type="term" value="F:metal ion binding"/>
    <property type="evidence" value="ECO:0007669"/>
    <property type="project" value="UniProtKB-KW"/>
</dbReference>
<gene>
    <name evidence="8" type="ORF">Triagg1_4450</name>
</gene>
<dbReference type="PANTHER" id="PTHR10978">
    <property type="entry name" value="SUCCINATE DEHYDROGENASE CYTOCHROME B560 SUBUNIT"/>
    <property type="match status" value="1"/>
</dbReference>
<reference evidence="8" key="1">
    <citation type="submission" date="2023-11" db="EMBL/GenBank/DDBJ databases">
        <title>The genome sequences of three competitors of mushroom-forming fungi.</title>
        <authorList>
            <person name="Beijen E."/>
            <person name="Ohm R.A."/>
        </authorList>
    </citation>
    <scope>NUCLEOTIDE SEQUENCE</scope>
    <source>
        <strain evidence="8">CBS 100526</strain>
    </source>
</reference>
<evidence type="ECO:0000256" key="1">
    <source>
        <dbReference type="ARBA" id="ARBA00004370"/>
    </source>
</evidence>
<dbReference type="AlphaFoldDB" id="A0AAE1M086"/>
<dbReference type="CDD" id="cd03499">
    <property type="entry name" value="SQR_TypeC_SdhC"/>
    <property type="match status" value="1"/>
</dbReference>
<dbReference type="SUPFAM" id="SSF81343">
    <property type="entry name" value="Fumarate reductase respiratory complex transmembrane subunits"/>
    <property type="match status" value="1"/>
</dbReference>
<evidence type="ECO:0000313" key="9">
    <source>
        <dbReference type="Proteomes" id="UP001273209"/>
    </source>
</evidence>
<dbReference type="InterPro" id="IPR014314">
    <property type="entry name" value="Succ_DH_cytb556"/>
</dbReference>
<dbReference type="RefSeq" id="XP_062756467.1">
    <property type="nucleotide sequence ID" value="XM_062898855.1"/>
</dbReference>
<dbReference type="Pfam" id="PF01127">
    <property type="entry name" value="Sdh_cyt"/>
    <property type="match status" value="1"/>
</dbReference>
<evidence type="ECO:0000256" key="2">
    <source>
        <dbReference type="ARBA" id="ARBA00022617"/>
    </source>
</evidence>
<dbReference type="Proteomes" id="UP001273209">
    <property type="component" value="Unassembled WGS sequence"/>
</dbReference>
<dbReference type="EMBL" id="JAWRVG010000014">
    <property type="protein sequence ID" value="KAK4075329.1"/>
    <property type="molecule type" value="Genomic_DNA"/>
</dbReference>
<keyword evidence="3" id="KW-0812">Transmembrane</keyword>
<dbReference type="GO" id="GO:0005739">
    <property type="term" value="C:mitochondrion"/>
    <property type="evidence" value="ECO:0007669"/>
    <property type="project" value="GOC"/>
</dbReference>
<keyword evidence="7" id="KW-0472">Membrane</keyword>
<sequence length="201" mass="21659">MIAHRLGLAAVRTSPQTVSDMEALLIGATKPNVFFSQNIPRMVLASAMSTSQARPVSTQKLSQEEGQQVLVNQRLNRPVSPNLGIYKMEQTWFGASAWTRITGCVLSGAAYVYFTAYLASPLLGLHVESAALASGFAALPFVVKGAIKFALAFPFTFHFINGIKHLVYDLGIGFAKTQIKRGEAALWISSFLGGGYLAFGL</sequence>
<name>A0AAE1M086_9HYPO</name>
<dbReference type="PANTHER" id="PTHR10978:SF5">
    <property type="entry name" value="SUCCINATE DEHYDROGENASE CYTOCHROME B560 SUBUNIT, MITOCHONDRIAL"/>
    <property type="match status" value="1"/>
</dbReference>
<keyword evidence="6" id="KW-0408">Iron</keyword>
<dbReference type="GO" id="GO:0006099">
    <property type="term" value="P:tricarboxylic acid cycle"/>
    <property type="evidence" value="ECO:0007669"/>
    <property type="project" value="InterPro"/>
</dbReference>
<keyword evidence="5" id="KW-1133">Transmembrane helix</keyword>
<dbReference type="GO" id="GO:0006121">
    <property type="term" value="P:mitochondrial electron transport, succinate to ubiquinone"/>
    <property type="evidence" value="ECO:0007669"/>
    <property type="project" value="TreeGrafter"/>
</dbReference>
<accession>A0AAE1M086</accession>
<comment type="caution">
    <text evidence="8">The sequence shown here is derived from an EMBL/GenBank/DDBJ whole genome shotgun (WGS) entry which is preliminary data.</text>
</comment>
<evidence type="ECO:0000256" key="5">
    <source>
        <dbReference type="ARBA" id="ARBA00022989"/>
    </source>
</evidence>
<evidence type="ECO:0008006" key="10">
    <source>
        <dbReference type="Google" id="ProtNLM"/>
    </source>
</evidence>
<evidence type="ECO:0000313" key="8">
    <source>
        <dbReference type="EMBL" id="KAK4075329.1"/>
    </source>
</evidence>
<evidence type="ECO:0000256" key="3">
    <source>
        <dbReference type="ARBA" id="ARBA00022692"/>
    </source>
</evidence>
<dbReference type="GO" id="GO:0009055">
    <property type="term" value="F:electron transfer activity"/>
    <property type="evidence" value="ECO:0007669"/>
    <property type="project" value="InterPro"/>
</dbReference>
<keyword evidence="2" id="KW-0349">Heme</keyword>
<evidence type="ECO:0000256" key="4">
    <source>
        <dbReference type="ARBA" id="ARBA00022723"/>
    </source>
</evidence>
<keyword evidence="4" id="KW-0479">Metal-binding</keyword>
<protein>
    <recommendedName>
        <fullName evidence="10">Succinate dehydrogenase cytochrome b subunit</fullName>
    </recommendedName>
</protein>
<organism evidence="8 9">
    <name type="scientific">Trichoderma aggressivum f. europaeum</name>
    <dbReference type="NCBI Taxonomy" id="173218"/>
    <lineage>
        <taxon>Eukaryota</taxon>
        <taxon>Fungi</taxon>
        <taxon>Dikarya</taxon>
        <taxon>Ascomycota</taxon>
        <taxon>Pezizomycotina</taxon>
        <taxon>Sordariomycetes</taxon>
        <taxon>Hypocreomycetidae</taxon>
        <taxon>Hypocreales</taxon>
        <taxon>Hypocreaceae</taxon>
        <taxon>Trichoderma</taxon>
    </lineage>
</organism>
<dbReference type="InterPro" id="IPR000701">
    <property type="entry name" value="SuccDH_FuR_B_TM-su"/>
</dbReference>